<dbReference type="Pfam" id="PF20789">
    <property type="entry name" value="4HBT_3C"/>
    <property type="match status" value="1"/>
</dbReference>
<dbReference type="PANTHER" id="PTHR38110">
    <property type="entry name" value="CHROMOSOME 23, WHOLE GENOME SHOTGUN SEQUENCE"/>
    <property type="match status" value="1"/>
</dbReference>
<dbReference type="InterPro" id="IPR052389">
    <property type="entry name" value="Sec_Metab_Biosynth-Assoc"/>
</dbReference>
<dbReference type="OrthoDB" id="2532955at2759"/>
<dbReference type="InterPro" id="IPR049450">
    <property type="entry name" value="ACOT8-like_C"/>
</dbReference>
<keyword evidence="3" id="KW-1185">Reference proteome</keyword>
<dbReference type="PANTHER" id="PTHR38110:SF4">
    <property type="entry name" value="THIOESTERASE-LIKE SUPERFAMILY-DOMAIN-CONTAINING PROTEIN"/>
    <property type="match status" value="1"/>
</dbReference>
<dbReference type="SUPFAM" id="SSF54637">
    <property type="entry name" value="Thioesterase/thiol ester dehydrase-isomerase"/>
    <property type="match status" value="1"/>
</dbReference>
<dbReference type="Proteomes" id="UP000509510">
    <property type="component" value="Chromosome II"/>
</dbReference>
<gene>
    <name evidence="2" type="ORF">TRUGW13939_03268</name>
</gene>
<dbReference type="KEGG" id="trg:TRUGW13939_03268"/>
<reference evidence="3" key="1">
    <citation type="submission" date="2020-06" db="EMBL/GenBank/DDBJ databases">
        <title>A chromosome-scale genome assembly of Talaromyces rugulosus W13939.</title>
        <authorList>
            <person name="Wang B."/>
            <person name="Guo L."/>
            <person name="Ye K."/>
            <person name="Wang L."/>
        </authorList>
    </citation>
    <scope>NUCLEOTIDE SEQUENCE [LARGE SCALE GENOMIC DNA]</scope>
    <source>
        <strain evidence="3">W13939</strain>
    </source>
</reference>
<dbReference type="RefSeq" id="XP_035342346.1">
    <property type="nucleotide sequence ID" value="XM_035486453.1"/>
</dbReference>
<name>A0A7H8QQK6_TALRU</name>
<organism evidence="2 3">
    <name type="scientific">Talaromyces rugulosus</name>
    <name type="common">Penicillium rugulosum</name>
    <dbReference type="NCBI Taxonomy" id="121627"/>
    <lineage>
        <taxon>Eukaryota</taxon>
        <taxon>Fungi</taxon>
        <taxon>Dikarya</taxon>
        <taxon>Ascomycota</taxon>
        <taxon>Pezizomycotina</taxon>
        <taxon>Eurotiomycetes</taxon>
        <taxon>Eurotiomycetidae</taxon>
        <taxon>Eurotiales</taxon>
        <taxon>Trichocomaceae</taxon>
        <taxon>Talaromyces</taxon>
        <taxon>Talaromyces sect. Islandici</taxon>
    </lineage>
</organism>
<sequence length="320" mass="35409">MAGILHKQIDLKQTSPNTYGVSWDVDWTLGHKYDPALFGGGVTAQIHHAAATLLVTDPELAARNQPDILSMHLEFLPVTSTIQLQLLSQNDKVKVVALATATNFDKTLGPSATTDWTLHPSPPQTPDFERVVAQQPDEHWLPGHAAGEIIPVTRRILILNPRGGHIVAGVCDAWNRFIGDERMDATYLAMMADIIPSLSDTLLRNGGLYDGHAFVQKLQQWAEKNPGAPAVVSNSVAEAMQSTTFNQTATLDLEFKRRLPREGQRWIFTRAATKMLRDGRMDLDVTMCNEQMELLCIARQVIVVLEAQRKFNGNNGKSTL</sequence>
<protein>
    <recommendedName>
        <fullName evidence="1">Acyl-CoA thioesterase-like C-terminal domain-containing protein</fullName>
    </recommendedName>
</protein>
<dbReference type="Gene3D" id="2.40.160.210">
    <property type="entry name" value="Acyl-CoA thioesterase, double hotdog domain"/>
    <property type="match status" value="1"/>
</dbReference>
<dbReference type="EMBL" id="CP055899">
    <property type="protein sequence ID" value="QKX56168.1"/>
    <property type="molecule type" value="Genomic_DNA"/>
</dbReference>
<proteinExistence type="predicted"/>
<dbReference type="AlphaFoldDB" id="A0A7H8QQK6"/>
<evidence type="ECO:0000259" key="1">
    <source>
        <dbReference type="Pfam" id="PF20789"/>
    </source>
</evidence>
<evidence type="ECO:0000313" key="2">
    <source>
        <dbReference type="EMBL" id="QKX56168.1"/>
    </source>
</evidence>
<feature type="domain" description="Acyl-CoA thioesterase-like C-terminal" evidence="1">
    <location>
        <begin position="143"/>
        <end position="304"/>
    </location>
</feature>
<dbReference type="InterPro" id="IPR042171">
    <property type="entry name" value="Acyl-CoA_hotdog"/>
</dbReference>
<dbReference type="InterPro" id="IPR029069">
    <property type="entry name" value="HotDog_dom_sf"/>
</dbReference>
<evidence type="ECO:0000313" key="3">
    <source>
        <dbReference type="Proteomes" id="UP000509510"/>
    </source>
</evidence>
<accession>A0A7H8QQK6</accession>
<dbReference type="GeneID" id="55990773"/>